<feature type="compositionally biased region" description="Low complexity" evidence="1">
    <location>
        <begin position="130"/>
        <end position="140"/>
    </location>
</feature>
<sequence>MNEMNDELLNRILFSTAEIKAMAYGKRNDKYFFMHSLEQSKIDMKKCFKNLITSKIFVFFVVTLLHLFVQNTSISDERNIYGKLQLSYAYSRKLAEKEKNSRARKAPTNKVKKKKVSASSLKKEEHLQNTEETTGSGHETGASDNVKVTSSGAAKIGDGVKVGNTDTVKTRGDAAKTSGDAAKTSDDAAKTSGDAAKTSDDAATTITDTVAPTSDATTSSNDATTSSSDATASSSDATASSSDATASSSDATASSSDETASSSDATTINGDSTGTSSAATTSGDSTASSGGSTTSREEATTSGGKAKVMRSCLKTATSAKREKRNVRFADPISSEKLFYKDERIRYTEEKEKEDMGNEESDIVSKKKKDEPCFLTF</sequence>
<evidence type="ECO:0000256" key="2">
    <source>
        <dbReference type="SAM" id="Phobius"/>
    </source>
</evidence>
<organism evidence="3 4">
    <name type="scientific">Plasmodium cynomolgi (strain B)</name>
    <dbReference type="NCBI Taxonomy" id="1120755"/>
    <lineage>
        <taxon>Eukaryota</taxon>
        <taxon>Sar</taxon>
        <taxon>Alveolata</taxon>
        <taxon>Apicomplexa</taxon>
        <taxon>Aconoidasida</taxon>
        <taxon>Haemosporida</taxon>
        <taxon>Plasmodiidae</taxon>
        <taxon>Plasmodium</taxon>
        <taxon>Plasmodium (Plasmodium)</taxon>
    </lineage>
</organism>
<keyword evidence="2" id="KW-1133">Transmembrane helix</keyword>
<dbReference type="OMA" id="DERNIYG"/>
<evidence type="ECO:0000256" key="1">
    <source>
        <dbReference type="SAM" id="MobiDB-lite"/>
    </source>
</evidence>
<reference evidence="3 4" key="1">
    <citation type="journal article" date="2012" name="Nat. Genet.">
        <title>Plasmodium cynomolgi genome sequences provide insight into Plasmodium vivax and the monkey malaria clade.</title>
        <authorList>
            <person name="Tachibana S."/>
            <person name="Sullivan S.A."/>
            <person name="Kawai S."/>
            <person name="Nakamura S."/>
            <person name="Kim H.R."/>
            <person name="Goto N."/>
            <person name="Arisue N."/>
            <person name="Palacpac N.M.Q."/>
            <person name="Honma H."/>
            <person name="Yagi M."/>
            <person name="Tougan T."/>
            <person name="Katakai Y."/>
            <person name="Kaneko O."/>
            <person name="Mita T."/>
            <person name="Kita K."/>
            <person name="Yasutomi Y."/>
            <person name="Sutton P.L."/>
            <person name="Shakhbatyan R."/>
            <person name="Horii T."/>
            <person name="Yasunaga T."/>
            <person name="Barnwell J.W."/>
            <person name="Escalante A.A."/>
            <person name="Carlton J.M."/>
            <person name="Tanabe K."/>
        </authorList>
    </citation>
    <scope>NUCLEOTIDE SEQUENCE [LARGE SCALE GENOMIC DNA]</scope>
    <source>
        <strain evidence="3 4">B</strain>
    </source>
</reference>
<dbReference type="OrthoDB" id="387675at2759"/>
<evidence type="ECO:0000313" key="3">
    <source>
        <dbReference type="EMBL" id="GAB65077.1"/>
    </source>
</evidence>
<dbReference type="AlphaFoldDB" id="K6V7J3"/>
<dbReference type="Proteomes" id="UP000006319">
    <property type="component" value="Chromosome 4"/>
</dbReference>
<dbReference type="RefSeq" id="XP_004225478.1">
    <property type="nucleotide sequence ID" value="XM_004225430.1"/>
</dbReference>
<keyword evidence="2" id="KW-0812">Transmembrane</keyword>
<dbReference type="EMBL" id="DF157096">
    <property type="protein sequence ID" value="GAB65077.1"/>
    <property type="molecule type" value="Genomic_DNA"/>
</dbReference>
<evidence type="ECO:0000313" key="4">
    <source>
        <dbReference type="Proteomes" id="UP000006319"/>
    </source>
</evidence>
<feature type="compositionally biased region" description="Low complexity" evidence="1">
    <location>
        <begin position="190"/>
        <end position="304"/>
    </location>
</feature>
<dbReference type="KEGG" id="pcy:PCYB_042810"/>
<keyword evidence="4" id="KW-1185">Reference proteome</keyword>
<name>K6V7J3_PLACD</name>
<keyword evidence="2" id="KW-0472">Membrane</keyword>
<proteinExistence type="predicted"/>
<gene>
    <name evidence="3" type="ORF">PCYB_042810</name>
</gene>
<feature type="compositionally biased region" description="Basic residues" evidence="1">
    <location>
        <begin position="102"/>
        <end position="116"/>
    </location>
</feature>
<protein>
    <submittedName>
        <fullName evidence="3">Uncharacterized protein</fullName>
    </submittedName>
</protein>
<dbReference type="GeneID" id="14695916"/>
<accession>K6V7J3</accession>
<feature type="transmembrane region" description="Helical" evidence="2">
    <location>
        <begin position="51"/>
        <end position="69"/>
    </location>
</feature>
<dbReference type="eggNOG" id="ENOG502S8J0">
    <property type="taxonomic scope" value="Eukaryota"/>
</dbReference>
<feature type="region of interest" description="Disordered" evidence="1">
    <location>
        <begin position="97"/>
        <end position="309"/>
    </location>
</feature>
<dbReference type="VEuPathDB" id="PlasmoDB:PCYB_042810"/>
<feature type="compositionally biased region" description="Polar residues" evidence="1">
    <location>
        <begin position="142"/>
        <end position="152"/>
    </location>
</feature>